<gene>
    <name evidence="1" type="ORF">SAMN02927937_01288</name>
</gene>
<dbReference type="STRING" id="1159016.SAMN02927937_01288"/>
<reference evidence="1 2" key="1">
    <citation type="submission" date="2016-10" db="EMBL/GenBank/DDBJ databases">
        <authorList>
            <person name="de Groot N.N."/>
        </authorList>
    </citation>
    <scope>NUCLEOTIDE SEQUENCE [LARGE SCALE GENOMIC DNA]</scope>
    <source>
        <strain evidence="1 2">CGMCC 1.10825</strain>
    </source>
</reference>
<keyword evidence="2" id="KW-1185">Reference proteome</keyword>
<dbReference type="Proteomes" id="UP000199634">
    <property type="component" value="Unassembled WGS sequence"/>
</dbReference>
<protein>
    <submittedName>
        <fullName evidence="1">Uncharacterized protein</fullName>
    </submittedName>
</protein>
<organism evidence="1 2">
    <name type="scientific">Paenimyroides marinum</name>
    <dbReference type="NCBI Taxonomy" id="1159016"/>
    <lineage>
        <taxon>Bacteria</taxon>
        <taxon>Pseudomonadati</taxon>
        <taxon>Bacteroidota</taxon>
        <taxon>Flavobacteriia</taxon>
        <taxon>Flavobacteriales</taxon>
        <taxon>Flavobacteriaceae</taxon>
        <taxon>Paenimyroides</taxon>
    </lineage>
</organism>
<evidence type="ECO:0000313" key="1">
    <source>
        <dbReference type="EMBL" id="SEH76293.1"/>
    </source>
</evidence>
<sequence>MKSILNNPYRIAGIISNASAREIQSRKGKITAYAKVGKEITSEYDFPFFDSLQRSSAIIDKSFSDIEQNQNKVTHSLFWFINLNPIDNTAIQHLINGNKEKAIEIWEKLTDEKEVNPKNFSAFNNIGTLYLLENSKKK</sequence>
<evidence type="ECO:0000313" key="2">
    <source>
        <dbReference type="Proteomes" id="UP000199634"/>
    </source>
</evidence>
<dbReference type="RefSeq" id="WP_091097662.1">
    <property type="nucleotide sequence ID" value="NZ_FNXE01000014.1"/>
</dbReference>
<accession>A0A1H6KKW4</accession>
<dbReference type="OrthoDB" id="1149028at2"/>
<dbReference type="EMBL" id="FNXE01000014">
    <property type="protein sequence ID" value="SEH76293.1"/>
    <property type="molecule type" value="Genomic_DNA"/>
</dbReference>
<name>A0A1H6KKW4_9FLAO</name>
<proteinExistence type="predicted"/>
<dbReference type="AlphaFoldDB" id="A0A1H6KKW4"/>